<comment type="caution">
    <text evidence="2">The sequence shown here is derived from an EMBL/GenBank/DDBJ whole genome shotgun (WGS) entry which is preliminary data.</text>
</comment>
<dbReference type="Pfam" id="PF00750">
    <property type="entry name" value="tRNA-synt_1d"/>
    <property type="match status" value="1"/>
</dbReference>
<dbReference type="Gene3D" id="3.40.50.620">
    <property type="entry name" value="HUPs"/>
    <property type="match status" value="1"/>
</dbReference>
<name>X1APY4_9ZZZZ</name>
<reference evidence="2" key="1">
    <citation type="journal article" date="2014" name="Front. Microbiol.">
        <title>High frequency of phylogenetically diverse reductive dehalogenase-homologous genes in deep subseafloor sedimentary metagenomes.</title>
        <authorList>
            <person name="Kawai M."/>
            <person name="Futagami T."/>
            <person name="Toyoda A."/>
            <person name="Takaki Y."/>
            <person name="Nishi S."/>
            <person name="Hori S."/>
            <person name="Arai W."/>
            <person name="Tsubouchi T."/>
            <person name="Morono Y."/>
            <person name="Uchiyama I."/>
            <person name="Ito T."/>
            <person name="Fujiyama A."/>
            <person name="Inagaki F."/>
            <person name="Takami H."/>
        </authorList>
    </citation>
    <scope>NUCLEOTIDE SEQUENCE</scope>
    <source>
        <strain evidence="2">Expedition CK06-06</strain>
    </source>
</reference>
<dbReference type="Pfam" id="PF03485">
    <property type="entry name" value="Arg_tRNA_synt_N"/>
    <property type="match status" value="1"/>
</dbReference>
<dbReference type="GO" id="GO:0006420">
    <property type="term" value="P:arginyl-tRNA aminoacylation"/>
    <property type="evidence" value="ECO:0007669"/>
    <property type="project" value="InterPro"/>
</dbReference>
<dbReference type="InterPro" id="IPR001278">
    <property type="entry name" value="Arg-tRNA-ligase"/>
</dbReference>
<dbReference type="GO" id="GO:0005737">
    <property type="term" value="C:cytoplasm"/>
    <property type="evidence" value="ECO:0007669"/>
    <property type="project" value="InterPro"/>
</dbReference>
<dbReference type="InterPro" id="IPR005148">
    <property type="entry name" value="Arg-tRNA-synth_N"/>
</dbReference>
<dbReference type="InterPro" id="IPR035684">
    <property type="entry name" value="ArgRS_core"/>
</dbReference>
<dbReference type="EMBL" id="BART01006905">
    <property type="protein sequence ID" value="GAG71422.1"/>
    <property type="molecule type" value="Genomic_DNA"/>
</dbReference>
<sequence>MKLGDLALPFPFQLAKIMHRSPRDIAAEIAPKLTALEGIHKVDIAGNGFINLYINRDKFFQQKLQTTTKFSLTSEENKIIVEHTSINPNKAAHIGHLRNSCLGDTLARCLKYKGENVEIQNYIDDTGVQVADVVFGFMEIEPKTLEEVKNIPGKFDFYCWDLYTRVADYIEHHPGSKEKKLKILKNIEEGTGVEAKLAQHISQRILLAHLKTMQRLDISYDLQACESSIIRLKFWKLAFQLLKEKKATYFVEEGANKGCWVMKLEDENQQEKILV</sequence>
<accession>X1APY4</accession>
<dbReference type="AlphaFoldDB" id="X1APY4"/>
<dbReference type="SUPFAM" id="SSF52374">
    <property type="entry name" value="Nucleotidylyl transferase"/>
    <property type="match status" value="1"/>
</dbReference>
<evidence type="ECO:0000313" key="2">
    <source>
        <dbReference type="EMBL" id="GAG71422.1"/>
    </source>
</evidence>
<gene>
    <name evidence="2" type="ORF">S01H4_15757</name>
</gene>
<dbReference type="SUPFAM" id="SSF55190">
    <property type="entry name" value="Arginyl-tRNA synthetase (ArgRS), N-terminal 'additional' domain"/>
    <property type="match status" value="1"/>
</dbReference>
<dbReference type="PRINTS" id="PR01038">
    <property type="entry name" value="TRNASYNTHARG"/>
</dbReference>
<proteinExistence type="predicted"/>
<dbReference type="GO" id="GO:0005524">
    <property type="term" value="F:ATP binding"/>
    <property type="evidence" value="ECO:0007669"/>
    <property type="project" value="InterPro"/>
</dbReference>
<dbReference type="PANTHER" id="PTHR11956">
    <property type="entry name" value="ARGINYL-TRNA SYNTHETASE"/>
    <property type="match status" value="1"/>
</dbReference>
<dbReference type="InterPro" id="IPR036695">
    <property type="entry name" value="Arg-tRNA-synth_N_sf"/>
</dbReference>
<dbReference type="PANTHER" id="PTHR11956:SF5">
    <property type="entry name" value="ARGININE--TRNA LIGASE, CYTOPLASMIC"/>
    <property type="match status" value="1"/>
</dbReference>
<protein>
    <recommendedName>
        <fullName evidence="1">Arginyl tRNA synthetase N-terminal domain-containing protein</fullName>
    </recommendedName>
</protein>
<dbReference type="Gene3D" id="3.30.1360.70">
    <property type="entry name" value="Arginyl tRNA synthetase N-terminal domain"/>
    <property type="match status" value="1"/>
</dbReference>
<evidence type="ECO:0000259" key="1">
    <source>
        <dbReference type="SMART" id="SM01016"/>
    </source>
</evidence>
<feature type="non-terminal residue" evidence="2">
    <location>
        <position position="275"/>
    </location>
</feature>
<dbReference type="InterPro" id="IPR014729">
    <property type="entry name" value="Rossmann-like_a/b/a_fold"/>
</dbReference>
<organism evidence="2">
    <name type="scientific">marine sediment metagenome</name>
    <dbReference type="NCBI Taxonomy" id="412755"/>
    <lineage>
        <taxon>unclassified sequences</taxon>
        <taxon>metagenomes</taxon>
        <taxon>ecological metagenomes</taxon>
    </lineage>
</organism>
<dbReference type="GO" id="GO:0004814">
    <property type="term" value="F:arginine-tRNA ligase activity"/>
    <property type="evidence" value="ECO:0007669"/>
    <property type="project" value="InterPro"/>
</dbReference>
<dbReference type="SMART" id="SM01016">
    <property type="entry name" value="Arg_tRNA_synt_N"/>
    <property type="match status" value="1"/>
</dbReference>
<feature type="domain" description="Arginyl tRNA synthetase N-terminal" evidence="1">
    <location>
        <begin position="2"/>
        <end position="54"/>
    </location>
</feature>